<reference evidence="4 5" key="3">
    <citation type="journal article" date="2015" name="Genome Announc.">
        <title>Draft Genome Sequence of the Archiascomycetous Yeast Saitoella complicata.</title>
        <authorList>
            <person name="Yamauchi K."/>
            <person name="Kondo S."/>
            <person name="Hamamoto M."/>
            <person name="Takahashi Y."/>
            <person name="Ogura Y."/>
            <person name="Hayashi T."/>
            <person name="Nishida H."/>
        </authorList>
    </citation>
    <scope>NUCLEOTIDE SEQUENCE [LARGE SCALE GENOMIC DNA]</scope>
    <source>
        <strain evidence="4 5">NRRL Y-17804</strain>
    </source>
</reference>
<dbReference type="InterPro" id="IPR013785">
    <property type="entry name" value="Aldolase_TIM"/>
</dbReference>
<dbReference type="AlphaFoldDB" id="A0A0E9NBP9"/>
<name>A0A0E9NBP9_SAICN</name>
<organism evidence="4 5">
    <name type="scientific">Saitoella complicata (strain BCRC 22490 / CBS 7301 / JCM 7358 / NBRC 10748 / NRRL Y-17804)</name>
    <dbReference type="NCBI Taxonomy" id="698492"/>
    <lineage>
        <taxon>Eukaryota</taxon>
        <taxon>Fungi</taxon>
        <taxon>Dikarya</taxon>
        <taxon>Ascomycota</taxon>
        <taxon>Taphrinomycotina</taxon>
        <taxon>Taphrinomycotina incertae sedis</taxon>
        <taxon>Saitoella</taxon>
    </lineage>
</organism>
<dbReference type="OMA" id="PQGRMTT"/>
<dbReference type="PANTHER" id="PTHR32332">
    <property type="entry name" value="2-NITROPROPANE DIOXYGENASE"/>
    <property type="match status" value="1"/>
</dbReference>
<dbReference type="SUPFAM" id="SSF51412">
    <property type="entry name" value="Inosine monophosphate dehydrogenase (IMPDH)"/>
    <property type="match status" value="1"/>
</dbReference>
<evidence type="ECO:0000256" key="3">
    <source>
        <dbReference type="ARBA" id="ARBA00023002"/>
    </source>
</evidence>
<dbReference type="GO" id="GO:0018580">
    <property type="term" value="F:nitronate monooxygenase activity"/>
    <property type="evidence" value="ECO:0007669"/>
    <property type="project" value="InterPro"/>
</dbReference>
<accession>A0A0E9NBP9</accession>
<gene>
    <name evidence="4" type="ORF">G7K_1337-t1</name>
</gene>
<keyword evidence="2" id="KW-0288">FMN</keyword>
<proteinExistence type="predicted"/>
<evidence type="ECO:0008006" key="6">
    <source>
        <dbReference type="Google" id="ProtNLM"/>
    </source>
</evidence>
<dbReference type="EMBL" id="BACD03000007">
    <property type="protein sequence ID" value="GAO47126.1"/>
    <property type="molecule type" value="Genomic_DNA"/>
</dbReference>
<keyword evidence="5" id="KW-1185">Reference proteome</keyword>
<reference evidence="4 5" key="2">
    <citation type="journal article" date="2014" name="J. Gen. Appl. Microbiol.">
        <title>The early diverging ascomycetous budding yeast Saitoella complicata has three histone deacetylases belonging to the Clr6, Hos2, and Rpd3 lineages.</title>
        <authorList>
            <person name="Nishida H."/>
            <person name="Matsumoto T."/>
            <person name="Kondo S."/>
            <person name="Hamamoto M."/>
            <person name="Yoshikawa H."/>
        </authorList>
    </citation>
    <scope>NUCLEOTIDE SEQUENCE [LARGE SCALE GENOMIC DNA]</scope>
    <source>
        <strain evidence="4 5">NRRL Y-17804</strain>
    </source>
</reference>
<keyword evidence="3" id="KW-0560">Oxidoreductase</keyword>
<keyword evidence="1" id="KW-0285">Flavoprotein</keyword>
<evidence type="ECO:0000256" key="1">
    <source>
        <dbReference type="ARBA" id="ARBA00022630"/>
    </source>
</evidence>
<dbReference type="Gene3D" id="3.20.20.70">
    <property type="entry name" value="Aldolase class I"/>
    <property type="match status" value="1"/>
</dbReference>
<dbReference type="STRING" id="698492.A0A0E9NBP9"/>
<evidence type="ECO:0000256" key="2">
    <source>
        <dbReference type="ARBA" id="ARBA00022643"/>
    </source>
</evidence>
<evidence type="ECO:0000313" key="4">
    <source>
        <dbReference type="EMBL" id="GAO47126.1"/>
    </source>
</evidence>
<comment type="caution">
    <text evidence="4">The sequence shown here is derived from an EMBL/GenBank/DDBJ whole genome shotgun (WGS) entry which is preliminary data.</text>
</comment>
<dbReference type="Pfam" id="PF03060">
    <property type="entry name" value="NMO"/>
    <property type="match status" value="2"/>
</dbReference>
<protein>
    <recommendedName>
        <fullName evidence="6">Nitronate monooxygenase domain-containing protein</fullName>
    </recommendedName>
</protein>
<evidence type="ECO:0000313" key="5">
    <source>
        <dbReference type="Proteomes" id="UP000033140"/>
    </source>
</evidence>
<dbReference type="InterPro" id="IPR004136">
    <property type="entry name" value="NMO"/>
</dbReference>
<dbReference type="CDD" id="cd04730">
    <property type="entry name" value="NPD_like"/>
    <property type="match status" value="1"/>
</dbReference>
<dbReference type="PANTHER" id="PTHR32332:SF34">
    <property type="entry name" value="2-NITROPROPANE DIOXYGENASE FAMILY, PUTATIVE-RELATED"/>
    <property type="match status" value="1"/>
</dbReference>
<dbReference type="Proteomes" id="UP000033140">
    <property type="component" value="Unassembled WGS sequence"/>
</dbReference>
<reference evidence="4 5" key="1">
    <citation type="journal article" date="2011" name="J. Gen. Appl. Microbiol.">
        <title>Draft genome sequencing of the enigmatic yeast Saitoella complicata.</title>
        <authorList>
            <person name="Nishida H."/>
            <person name="Hamamoto M."/>
            <person name="Sugiyama J."/>
        </authorList>
    </citation>
    <scope>NUCLEOTIDE SEQUENCE [LARGE SCALE GENOMIC DNA]</scope>
    <source>
        <strain evidence="4 5">NRRL Y-17804</strain>
    </source>
</reference>
<sequence length="335" mass="35334">MPEYLFPHMTSPVISAPMAFVSGAALAVAVTKAGGLGFIAAGYDIPAVENELREARRMLGVQDTRTLGVGVGVGFIAWGADPDKVLPPILALRPCAIWVFSTVPEDDYTPWVNAVHTLTPPGTTPPKVFAQVGSVTSARKAAEQGVDVIVAQSSDAGGHGGTRGCGLTSLVPEIIDAVHTTHSHIPVYAAGGLVDGRGLASVLALGADGGVFGTRFVATPEALPPRELKEVLVRASDGGQCTTRTRVFDDMRGTTGWPMSFDGRALRNKTTIDGVTEAENKKLYKEALHKKDYERLVVWAGTGVGLVKEIKPAGEVVREIWTDCGKTIKGLKARI</sequence>